<keyword evidence="2" id="KW-1185">Reference proteome</keyword>
<dbReference type="Proteomes" id="UP000240206">
    <property type="component" value="Unassembled WGS sequence"/>
</dbReference>
<dbReference type="EMBL" id="PXVC01000114">
    <property type="protein sequence ID" value="PSI00492.1"/>
    <property type="molecule type" value="Genomic_DNA"/>
</dbReference>
<comment type="caution">
    <text evidence="1">The sequence shown here is derived from an EMBL/GenBank/DDBJ whole genome shotgun (WGS) entry which is preliminary data.</text>
</comment>
<proteinExistence type="predicted"/>
<reference evidence="2" key="1">
    <citation type="submission" date="2018-03" db="EMBL/GenBank/DDBJ databases">
        <title>Ecological and genomic features of two cosmopolitan and abundant freshwater picocyanobacteria.</title>
        <authorList>
            <person name="Cabello-Yeves P.J."/>
            <person name="Picazo A."/>
            <person name="Camacho A."/>
            <person name="Callieri C."/>
            <person name="Rosselli R."/>
            <person name="Roda-Garcia J."/>
            <person name="Coutinho F.H."/>
            <person name="Rodriguez-Valera F."/>
        </authorList>
    </citation>
    <scope>NUCLEOTIDE SEQUENCE [LARGE SCALE GENOMIC DNA]</scope>
    <source>
        <strain evidence="2">Tous</strain>
    </source>
</reference>
<dbReference type="RefSeq" id="WP_106500977.1">
    <property type="nucleotide sequence ID" value="NZ_PXVC01000114.1"/>
</dbReference>
<evidence type="ECO:0000313" key="1">
    <source>
        <dbReference type="EMBL" id="PSI00492.1"/>
    </source>
</evidence>
<gene>
    <name evidence="1" type="ORF">C7K08_12860</name>
</gene>
<protein>
    <recommendedName>
        <fullName evidence="3">AAA domain-containing protein</fullName>
    </recommendedName>
</protein>
<accession>A0A2P7EB88</accession>
<evidence type="ECO:0000313" key="2">
    <source>
        <dbReference type="Proteomes" id="UP000240206"/>
    </source>
</evidence>
<evidence type="ECO:0008006" key="3">
    <source>
        <dbReference type="Google" id="ProtNLM"/>
    </source>
</evidence>
<organism evidence="1 2">
    <name type="scientific">Synechococcus lacustris str. Tous</name>
    <dbReference type="NCBI Taxonomy" id="1910958"/>
    <lineage>
        <taxon>Bacteria</taxon>
        <taxon>Bacillati</taxon>
        <taxon>Cyanobacteriota</taxon>
        <taxon>Cyanophyceae</taxon>
        <taxon>Synechococcales</taxon>
        <taxon>Synechococcaceae</taxon>
        <taxon>Synechococcus</taxon>
    </lineage>
</organism>
<sequence length="81" mass="8963">MDDNLLHLLRQKLVDGIALRLAGKVLAVIGMRRSGKTSLLWQELSDRLASPGMERSGLPWISLEDERLIGSGLACSSMRCR</sequence>
<name>A0A2P7EB88_9SYNE</name>
<dbReference type="AlphaFoldDB" id="A0A2P7EB88"/>